<evidence type="ECO:0000313" key="2">
    <source>
        <dbReference type="Proteomes" id="UP001314796"/>
    </source>
</evidence>
<comment type="caution">
    <text evidence="1">The sequence shown here is derived from an EMBL/GenBank/DDBJ whole genome shotgun (WGS) entry which is preliminary data.</text>
</comment>
<dbReference type="RefSeq" id="WP_204402098.1">
    <property type="nucleotide sequence ID" value="NZ_JAFBEE010000010.1"/>
</dbReference>
<name>A0ABS2NRI6_9FIRM</name>
<evidence type="ECO:0008006" key="3">
    <source>
        <dbReference type="Google" id="ProtNLM"/>
    </source>
</evidence>
<keyword evidence="2" id="KW-1185">Reference proteome</keyword>
<proteinExistence type="predicted"/>
<reference evidence="1 2" key="1">
    <citation type="submission" date="2021-01" db="EMBL/GenBank/DDBJ databases">
        <title>Genomic Encyclopedia of Type Strains, Phase IV (KMG-IV): sequencing the most valuable type-strain genomes for metagenomic binning, comparative biology and taxonomic classification.</title>
        <authorList>
            <person name="Goeker M."/>
        </authorList>
    </citation>
    <scope>NUCLEOTIDE SEQUENCE [LARGE SCALE GENOMIC DNA]</scope>
    <source>
        <strain evidence="1 2">DSM 25890</strain>
    </source>
</reference>
<evidence type="ECO:0000313" key="1">
    <source>
        <dbReference type="EMBL" id="MBM7615189.1"/>
    </source>
</evidence>
<accession>A0ABS2NRI6</accession>
<protein>
    <recommendedName>
        <fullName evidence="3">Short C-terminal domain-containing protein</fullName>
    </recommendedName>
</protein>
<gene>
    <name evidence="1" type="ORF">JOC73_001751</name>
</gene>
<dbReference type="EMBL" id="JAFBEE010000010">
    <property type="protein sequence ID" value="MBM7615189.1"/>
    <property type="molecule type" value="Genomic_DNA"/>
</dbReference>
<organism evidence="1 2">
    <name type="scientific">Alkaliphilus hydrothermalis</name>
    <dbReference type="NCBI Taxonomy" id="1482730"/>
    <lineage>
        <taxon>Bacteria</taxon>
        <taxon>Bacillati</taxon>
        <taxon>Bacillota</taxon>
        <taxon>Clostridia</taxon>
        <taxon>Peptostreptococcales</taxon>
        <taxon>Natronincolaceae</taxon>
        <taxon>Alkaliphilus</taxon>
    </lineage>
</organism>
<sequence>MEKGSEQIEVELKLLCVKMIDLLNELKEKGITSEDDYKKYVELKQKFLQDNR</sequence>
<dbReference type="Proteomes" id="UP001314796">
    <property type="component" value="Unassembled WGS sequence"/>
</dbReference>